<dbReference type="NCBIfam" id="TIGR00573">
    <property type="entry name" value="dnaq"/>
    <property type="match status" value="1"/>
</dbReference>
<dbReference type="FunFam" id="3.30.420.10:FF:000045">
    <property type="entry name" value="3'-5' exonuclease DinG"/>
    <property type="match status" value="1"/>
</dbReference>
<dbReference type="GO" id="GO:0003887">
    <property type="term" value="F:DNA-directed DNA polymerase activity"/>
    <property type="evidence" value="ECO:0007669"/>
    <property type="project" value="UniProtKB-EC"/>
</dbReference>
<name>A0A127M429_9GAMM</name>
<feature type="domain" description="GIY-YIG" evidence="7">
    <location>
        <begin position="219"/>
        <end position="297"/>
    </location>
</feature>
<dbReference type="InterPro" id="IPR000305">
    <property type="entry name" value="GIY-YIG_endonuc"/>
</dbReference>
<comment type="function">
    <text evidence="4">DNA polymerase III is a complex, multichain enzyme responsible for most of the replicative synthesis in bacteria. The epsilon subunit contain the editing function and is a proofreading 3'-5' exonuclease.</text>
</comment>
<dbReference type="EC" id="2.7.7.7" evidence="1"/>
<keyword evidence="3" id="KW-0269">Exonuclease</keyword>
<dbReference type="STRING" id="1470434.AZF00_06485"/>
<dbReference type="PROSITE" id="PS50164">
    <property type="entry name" value="GIY_YIG"/>
    <property type="match status" value="1"/>
</dbReference>
<dbReference type="InterPro" id="IPR035901">
    <property type="entry name" value="GIY-YIG_endonuc_sf"/>
</dbReference>
<dbReference type="InterPro" id="IPR006054">
    <property type="entry name" value="DnaQ"/>
</dbReference>
<dbReference type="Proteomes" id="UP000074119">
    <property type="component" value="Chromosome"/>
</dbReference>
<dbReference type="SUPFAM" id="SSF53098">
    <property type="entry name" value="Ribonuclease H-like"/>
    <property type="match status" value="1"/>
</dbReference>
<evidence type="ECO:0000313" key="9">
    <source>
        <dbReference type="Proteomes" id="UP000074119"/>
    </source>
</evidence>
<gene>
    <name evidence="8" type="ORF">AZF00_06485</name>
</gene>
<sequence>MLGFFISRKSTGIHFAEWPVLGNLRFALVDLETTGGQAKQDHIMEAAVRVVGGDIDLEWQSLIDPLCSVPSFIQGLTGISNGMLRGKPRFSDVQEALWSYLDGAILVAHNARFDAGFLRANFARYGRDYQPRVLCTLKLARTLYPDWPKHGLEAICARIGFYSEVHHRAMADVDAMKAFLDYARIDKGEAVFNFEVGLLLGLPVLPPSIRQADIDAIPREPGVYRLLGEAGELLYLGSARSLQEQVLSHFENATGDSKAAKLLRRVDAVQWQMLAGELSAGLHLSVALRQEKPLLQRRAKALGKPCCVRFIMQDSGELQLRLRSGLPANIAQTGEAVGLFRERQHAKTRIRELAKEHQLCLRRLAVLVEGEICECGACVLTAAGTGESVAVASAADFAARVKAAFAEYLYTPWPFAEPVLIHEDNGAGFSECHLVYDWRHFGSFRWNAERGQLLELSGSAEPLDLAGARRICEQTQEFRYEHYRLLRAFQHDLTWQPLSEFTATIGGEYTA</sequence>
<dbReference type="Gene3D" id="3.30.420.10">
    <property type="entry name" value="Ribonuclease H-like superfamily/Ribonuclease H"/>
    <property type="match status" value="1"/>
</dbReference>
<dbReference type="GO" id="GO:0005829">
    <property type="term" value="C:cytosol"/>
    <property type="evidence" value="ECO:0007669"/>
    <property type="project" value="TreeGrafter"/>
</dbReference>
<dbReference type="GO" id="GO:0003677">
    <property type="term" value="F:DNA binding"/>
    <property type="evidence" value="ECO:0007669"/>
    <property type="project" value="InterPro"/>
</dbReference>
<dbReference type="PANTHER" id="PTHR30231:SF37">
    <property type="entry name" value="EXODEOXYRIBONUCLEASE 10"/>
    <property type="match status" value="1"/>
</dbReference>
<dbReference type="GO" id="GO:0008408">
    <property type="term" value="F:3'-5' exonuclease activity"/>
    <property type="evidence" value="ECO:0007669"/>
    <property type="project" value="TreeGrafter"/>
</dbReference>
<accession>A0A127M429</accession>
<dbReference type="InterPro" id="IPR036397">
    <property type="entry name" value="RNaseH_sf"/>
</dbReference>
<evidence type="ECO:0000259" key="7">
    <source>
        <dbReference type="PROSITE" id="PS50164"/>
    </source>
</evidence>
<dbReference type="GO" id="GO:0045004">
    <property type="term" value="P:DNA replication proofreading"/>
    <property type="evidence" value="ECO:0007669"/>
    <property type="project" value="TreeGrafter"/>
</dbReference>
<dbReference type="AlphaFoldDB" id="A0A127M429"/>
<evidence type="ECO:0000313" key="8">
    <source>
        <dbReference type="EMBL" id="AMO67972.1"/>
    </source>
</evidence>
<protein>
    <recommendedName>
        <fullName evidence="1">DNA-directed DNA polymerase</fullName>
        <ecNumber evidence="1">2.7.7.7</ecNumber>
    </recommendedName>
</protein>
<keyword evidence="3" id="KW-0378">Hydrolase</keyword>
<dbReference type="PANTHER" id="PTHR30231">
    <property type="entry name" value="DNA POLYMERASE III SUBUNIT EPSILON"/>
    <property type="match status" value="1"/>
</dbReference>
<dbReference type="InterPro" id="IPR012337">
    <property type="entry name" value="RNaseH-like_sf"/>
</dbReference>
<evidence type="ECO:0000256" key="6">
    <source>
        <dbReference type="ARBA" id="ARBA00049244"/>
    </source>
</evidence>
<dbReference type="InterPro" id="IPR013520">
    <property type="entry name" value="Ribonucl_H"/>
</dbReference>
<dbReference type="SMART" id="SM00479">
    <property type="entry name" value="EXOIII"/>
    <property type="match status" value="1"/>
</dbReference>
<organism evidence="8 9">
    <name type="scientific">Zhongshania aliphaticivorans</name>
    <dbReference type="NCBI Taxonomy" id="1470434"/>
    <lineage>
        <taxon>Bacteria</taxon>
        <taxon>Pseudomonadati</taxon>
        <taxon>Pseudomonadota</taxon>
        <taxon>Gammaproteobacteria</taxon>
        <taxon>Cellvibrionales</taxon>
        <taxon>Spongiibacteraceae</taxon>
        <taxon>Zhongshania</taxon>
    </lineage>
</organism>
<evidence type="ECO:0000256" key="1">
    <source>
        <dbReference type="ARBA" id="ARBA00012417"/>
    </source>
</evidence>
<evidence type="ECO:0000256" key="3">
    <source>
        <dbReference type="ARBA" id="ARBA00022839"/>
    </source>
</evidence>
<evidence type="ECO:0000256" key="5">
    <source>
        <dbReference type="ARBA" id="ARBA00026073"/>
    </source>
</evidence>
<dbReference type="CDD" id="cd06127">
    <property type="entry name" value="DEDDh"/>
    <property type="match status" value="1"/>
</dbReference>
<evidence type="ECO:0000256" key="4">
    <source>
        <dbReference type="ARBA" id="ARBA00025483"/>
    </source>
</evidence>
<comment type="catalytic activity">
    <reaction evidence="6">
        <text>DNA(n) + a 2'-deoxyribonucleoside 5'-triphosphate = DNA(n+1) + diphosphate</text>
        <dbReference type="Rhea" id="RHEA:22508"/>
        <dbReference type="Rhea" id="RHEA-COMP:17339"/>
        <dbReference type="Rhea" id="RHEA-COMP:17340"/>
        <dbReference type="ChEBI" id="CHEBI:33019"/>
        <dbReference type="ChEBI" id="CHEBI:61560"/>
        <dbReference type="ChEBI" id="CHEBI:173112"/>
        <dbReference type="EC" id="2.7.7.7"/>
    </reaction>
</comment>
<dbReference type="Pfam" id="PF00929">
    <property type="entry name" value="RNase_T"/>
    <property type="match status" value="1"/>
</dbReference>
<reference evidence="8 9" key="1">
    <citation type="submission" date="2015-12" db="EMBL/GenBank/DDBJ databases">
        <authorList>
            <person name="Shamseldin A."/>
            <person name="Moawad H."/>
            <person name="Abd El-Rahim W.M."/>
            <person name="Sadowsky M.J."/>
        </authorList>
    </citation>
    <scope>NUCLEOTIDE SEQUENCE [LARGE SCALE GENOMIC DNA]</scope>
    <source>
        <strain evidence="8 9">SM2</strain>
    </source>
</reference>
<evidence type="ECO:0000256" key="2">
    <source>
        <dbReference type="ARBA" id="ARBA00022722"/>
    </source>
</evidence>
<dbReference type="Gene3D" id="3.40.1440.10">
    <property type="entry name" value="GIY-YIG endonuclease"/>
    <property type="match status" value="1"/>
</dbReference>
<dbReference type="SUPFAM" id="SSF82771">
    <property type="entry name" value="GIY-YIG endonuclease"/>
    <property type="match status" value="1"/>
</dbReference>
<dbReference type="EMBL" id="CP014544">
    <property type="protein sequence ID" value="AMO67972.1"/>
    <property type="molecule type" value="Genomic_DNA"/>
</dbReference>
<dbReference type="KEGG" id="zal:AZF00_06485"/>
<proteinExistence type="predicted"/>
<comment type="subunit">
    <text evidence="5">DNA polymerase III contains a core (composed of alpha, epsilon and theta chains) that associates with a tau subunit. This core dimerizes to form the POLIII' complex. PolIII' associates with the gamma complex (composed of gamma, delta, delta', psi and chi chains) and with the beta chain to form the complete DNA polymerase III complex.</text>
</comment>
<keyword evidence="2" id="KW-0540">Nuclease</keyword>